<evidence type="ECO:0000256" key="1">
    <source>
        <dbReference type="SAM" id="SignalP"/>
    </source>
</evidence>
<feature type="signal peptide" evidence="1">
    <location>
        <begin position="1"/>
        <end position="22"/>
    </location>
</feature>
<dbReference type="KEGG" id="sbf:JCM31447_27250"/>
<accession>A0A4P2VMQ2</accession>
<reference evidence="2 3" key="1">
    <citation type="submission" date="2018-12" db="EMBL/GenBank/DDBJ databases">
        <title>Rubrispira sanarue gen. nov., sp., nov., a member of the order Silvanigrellales, isolated from a brackish lake in Hamamatsu Japan.</title>
        <authorList>
            <person name="Maejima Y."/>
            <person name="Iino T."/>
            <person name="Muraguchi Y."/>
            <person name="Fukuda K."/>
            <person name="Nojiri H."/>
            <person name="Ohkuma M."/>
            <person name="Moriuchi R."/>
            <person name="Dohra H."/>
            <person name="Kimbara K."/>
            <person name="Shintani M."/>
        </authorList>
    </citation>
    <scope>NUCLEOTIDE SEQUENCE [LARGE SCALE GENOMIC DNA]</scope>
    <source>
        <strain evidence="2 3">RF1110005</strain>
    </source>
</reference>
<evidence type="ECO:0000313" key="2">
    <source>
        <dbReference type="EMBL" id="BBH54261.1"/>
    </source>
</evidence>
<dbReference type="AlphaFoldDB" id="A0A4P2VMQ2"/>
<dbReference type="EMBL" id="AP019368">
    <property type="protein sequence ID" value="BBH54261.1"/>
    <property type="molecule type" value="Genomic_DNA"/>
</dbReference>
<evidence type="ECO:0000313" key="3">
    <source>
        <dbReference type="Proteomes" id="UP000291236"/>
    </source>
</evidence>
<organism evidence="2 3">
    <name type="scientific">Fluviispira sanaruensis</name>
    <dbReference type="NCBI Taxonomy" id="2493639"/>
    <lineage>
        <taxon>Bacteria</taxon>
        <taxon>Pseudomonadati</taxon>
        <taxon>Bdellovibrionota</taxon>
        <taxon>Oligoflexia</taxon>
        <taxon>Silvanigrellales</taxon>
        <taxon>Silvanigrellaceae</taxon>
        <taxon>Fluviispira</taxon>
    </lineage>
</organism>
<keyword evidence="1" id="KW-0732">Signal</keyword>
<sequence length="130" mass="15537">MVRFKISFFSVLLCFSSTTLIAKQPISSTYVFCANKNNNIYWRWAVDEKNEYVTIKGYWEKVLENDLASSLRSDHANYKYLFDFNRNTFVFVTSYSEYYRTKKYCNKDEFMQPADSSFSDWYGFELANSH</sequence>
<protein>
    <submittedName>
        <fullName evidence="2">Uncharacterized protein</fullName>
    </submittedName>
</protein>
<proteinExistence type="predicted"/>
<feature type="chain" id="PRO_5020858130" evidence="1">
    <location>
        <begin position="23"/>
        <end position="130"/>
    </location>
</feature>
<gene>
    <name evidence="2" type="ORF">JCM31447_27250</name>
</gene>
<dbReference type="Proteomes" id="UP000291236">
    <property type="component" value="Chromosome"/>
</dbReference>
<dbReference type="RefSeq" id="WP_130611678.1">
    <property type="nucleotide sequence ID" value="NZ_AP019368.1"/>
</dbReference>
<name>A0A4P2VMQ2_FLUSA</name>
<dbReference type="OrthoDB" id="5875472at2"/>
<keyword evidence="3" id="KW-1185">Reference proteome</keyword>